<evidence type="ECO:0000313" key="2">
    <source>
        <dbReference type="Proteomes" id="UP000095280"/>
    </source>
</evidence>
<dbReference type="WBParaSite" id="maker-unitig_24973-snap-gene-0.1-mRNA-1">
    <property type="protein sequence ID" value="maker-unitig_24973-snap-gene-0.1-mRNA-1"/>
    <property type="gene ID" value="maker-unitig_24973-snap-gene-0.1"/>
</dbReference>
<protein>
    <submittedName>
        <fullName evidence="3">Secreted protein</fullName>
    </submittedName>
</protein>
<keyword evidence="1" id="KW-1133">Transmembrane helix</keyword>
<feature type="transmembrane region" description="Helical" evidence="1">
    <location>
        <begin position="20"/>
        <end position="42"/>
    </location>
</feature>
<keyword evidence="1" id="KW-0812">Transmembrane</keyword>
<reference evidence="3" key="1">
    <citation type="submission" date="2016-11" db="UniProtKB">
        <authorList>
            <consortium name="WormBaseParasite"/>
        </authorList>
    </citation>
    <scope>IDENTIFICATION</scope>
</reference>
<sequence length="88" mass="9333">MLRTTTQLSTMGHSSALSALGYLGLMAMLVVLVAAATAHGGWSSTTLYMRSPDKHLDSARLAEPACQQAAGARFCSSAPPFWQLRPPL</sequence>
<keyword evidence="1" id="KW-0472">Membrane</keyword>
<proteinExistence type="predicted"/>
<evidence type="ECO:0000256" key="1">
    <source>
        <dbReference type="SAM" id="Phobius"/>
    </source>
</evidence>
<accession>A0A1I8F9E3</accession>
<dbReference type="Proteomes" id="UP000095280">
    <property type="component" value="Unplaced"/>
</dbReference>
<keyword evidence="2" id="KW-1185">Reference proteome</keyword>
<evidence type="ECO:0000313" key="3">
    <source>
        <dbReference type="WBParaSite" id="maker-unitig_24973-snap-gene-0.1-mRNA-1"/>
    </source>
</evidence>
<dbReference type="AlphaFoldDB" id="A0A1I8F9E3"/>
<organism evidence="2 3">
    <name type="scientific">Macrostomum lignano</name>
    <dbReference type="NCBI Taxonomy" id="282301"/>
    <lineage>
        <taxon>Eukaryota</taxon>
        <taxon>Metazoa</taxon>
        <taxon>Spiralia</taxon>
        <taxon>Lophotrochozoa</taxon>
        <taxon>Platyhelminthes</taxon>
        <taxon>Rhabditophora</taxon>
        <taxon>Macrostomorpha</taxon>
        <taxon>Macrostomida</taxon>
        <taxon>Macrostomidae</taxon>
        <taxon>Macrostomum</taxon>
    </lineage>
</organism>
<name>A0A1I8F9E3_9PLAT</name>